<dbReference type="KEGG" id="fal:FRAAL1780"/>
<gene>
    <name evidence="1" type="ordered locus">FRAAL1780</name>
</gene>
<proteinExistence type="predicted"/>
<reference evidence="1 2" key="1">
    <citation type="journal article" date="2007" name="Genome Res.">
        <title>Genome characteristics of facultatively symbiotic Frankia sp. strains reflect host range and host plant biogeography.</title>
        <authorList>
            <person name="Normand P."/>
            <person name="Lapierre P."/>
            <person name="Tisa L.S."/>
            <person name="Gogarten J.P."/>
            <person name="Alloisio N."/>
            <person name="Bagnarol E."/>
            <person name="Bassi C.A."/>
            <person name="Berry A.M."/>
            <person name="Bickhart D.M."/>
            <person name="Choisne N."/>
            <person name="Couloux A."/>
            <person name="Cournoyer B."/>
            <person name="Cruveiller S."/>
            <person name="Daubin V."/>
            <person name="Demange N."/>
            <person name="Francino M.P."/>
            <person name="Goltsman E."/>
            <person name="Huang Y."/>
            <person name="Kopp O.R."/>
            <person name="Labarre L."/>
            <person name="Lapidus A."/>
            <person name="Lavire C."/>
            <person name="Marechal J."/>
            <person name="Martinez M."/>
            <person name="Mastronunzio J.E."/>
            <person name="Mullin B.C."/>
            <person name="Niemann J."/>
            <person name="Pujic P."/>
            <person name="Rawnsley T."/>
            <person name="Rouy Z."/>
            <person name="Schenowitz C."/>
            <person name="Sellstedt A."/>
            <person name="Tavares F."/>
            <person name="Tomkins J.P."/>
            <person name="Vallenet D."/>
            <person name="Valverde C."/>
            <person name="Wall L.G."/>
            <person name="Wang Y."/>
            <person name="Medigue C."/>
            <person name="Benson D.R."/>
        </authorList>
    </citation>
    <scope>NUCLEOTIDE SEQUENCE [LARGE SCALE GENOMIC DNA]</scope>
    <source>
        <strain evidence="2">DSM 45986 / CECT 9034 / ACN14a</strain>
    </source>
</reference>
<keyword evidence="2" id="KW-1185">Reference proteome</keyword>
<evidence type="ECO:0000313" key="1">
    <source>
        <dbReference type="EMBL" id="CAJ60432.1"/>
    </source>
</evidence>
<organism evidence="1 2">
    <name type="scientific">Frankia alni (strain DSM 45986 / CECT 9034 / ACN14a)</name>
    <dbReference type="NCBI Taxonomy" id="326424"/>
    <lineage>
        <taxon>Bacteria</taxon>
        <taxon>Bacillati</taxon>
        <taxon>Actinomycetota</taxon>
        <taxon>Actinomycetes</taxon>
        <taxon>Frankiales</taxon>
        <taxon>Frankiaceae</taxon>
        <taxon>Frankia</taxon>
    </lineage>
</organism>
<evidence type="ECO:0000313" key="2">
    <source>
        <dbReference type="Proteomes" id="UP000000657"/>
    </source>
</evidence>
<dbReference type="EMBL" id="CT573213">
    <property type="protein sequence ID" value="CAJ60432.1"/>
    <property type="molecule type" value="Genomic_DNA"/>
</dbReference>
<dbReference type="STRING" id="326424.FRAAL1780"/>
<dbReference type="AlphaFoldDB" id="Q0RPU7"/>
<accession>Q0RPU7</accession>
<name>Q0RPU7_FRAAA</name>
<sequence>MTSLPDRPMCRFCDDFSFDPAVLCAPVRGSGCGGDRLAARTADGLAAAVVRERGGAAADSYILPACVCVA</sequence>
<dbReference type="HOGENOM" id="CLU_2751930_0_0_11"/>
<dbReference type="Proteomes" id="UP000000657">
    <property type="component" value="Chromosome"/>
</dbReference>
<protein>
    <submittedName>
        <fullName evidence="1">Uncharacterized protein</fullName>
    </submittedName>
</protein>